<reference evidence="3" key="3">
    <citation type="submission" date="2025-04" db="UniProtKB">
        <authorList>
            <consortium name="RefSeq"/>
        </authorList>
    </citation>
    <scope>IDENTIFICATION</scope>
    <source>
        <strain evidence="3">CBS 781.70</strain>
    </source>
</reference>
<dbReference type="GeneID" id="54419594"/>
<evidence type="ECO:0000313" key="2">
    <source>
        <dbReference type="Proteomes" id="UP000504638"/>
    </source>
</evidence>
<accession>A0A6G1G8R1</accession>
<protein>
    <submittedName>
        <fullName evidence="1 3">Uncharacterized protein</fullName>
    </submittedName>
</protein>
<reference evidence="3" key="2">
    <citation type="submission" date="2020-04" db="EMBL/GenBank/DDBJ databases">
        <authorList>
            <consortium name="NCBI Genome Project"/>
        </authorList>
    </citation>
    <scope>NUCLEOTIDE SEQUENCE</scope>
    <source>
        <strain evidence="3">CBS 781.70</strain>
    </source>
</reference>
<dbReference type="RefSeq" id="XP_033535911.1">
    <property type="nucleotide sequence ID" value="XM_033679024.1"/>
</dbReference>
<organism evidence="1">
    <name type="scientific">Eremomyces bilateralis CBS 781.70</name>
    <dbReference type="NCBI Taxonomy" id="1392243"/>
    <lineage>
        <taxon>Eukaryota</taxon>
        <taxon>Fungi</taxon>
        <taxon>Dikarya</taxon>
        <taxon>Ascomycota</taxon>
        <taxon>Pezizomycotina</taxon>
        <taxon>Dothideomycetes</taxon>
        <taxon>Dothideomycetes incertae sedis</taxon>
        <taxon>Eremomycetales</taxon>
        <taxon>Eremomycetaceae</taxon>
        <taxon>Eremomyces</taxon>
    </lineage>
</organism>
<proteinExistence type="predicted"/>
<sequence>MRTTEQVHLFCKGKTLQDSTERLRSSPSTAALQREFYMMFHDLEHPPLIHSSSLFSHSVAGVGSWVVRLLETRRGRVFGLWALPPRAPFNHDS</sequence>
<evidence type="ECO:0000313" key="3">
    <source>
        <dbReference type="RefSeq" id="XP_033535911.1"/>
    </source>
</evidence>
<dbReference type="Proteomes" id="UP000504638">
    <property type="component" value="Unplaced"/>
</dbReference>
<name>A0A6G1G8R1_9PEZI</name>
<keyword evidence="2" id="KW-1185">Reference proteome</keyword>
<reference evidence="1 3" key="1">
    <citation type="submission" date="2020-01" db="EMBL/GenBank/DDBJ databases">
        <authorList>
            <consortium name="DOE Joint Genome Institute"/>
            <person name="Haridas S."/>
            <person name="Albert R."/>
            <person name="Binder M."/>
            <person name="Bloem J."/>
            <person name="Labutti K."/>
            <person name="Salamov A."/>
            <person name="Andreopoulos B."/>
            <person name="Baker S.E."/>
            <person name="Barry K."/>
            <person name="Bills G."/>
            <person name="Bluhm B.H."/>
            <person name="Cannon C."/>
            <person name="Castanera R."/>
            <person name="Culley D.E."/>
            <person name="Daum C."/>
            <person name="Ezra D."/>
            <person name="Gonzalez J.B."/>
            <person name="Henrissat B."/>
            <person name="Kuo A."/>
            <person name="Liang C."/>
            <person name="Lipzen A."/>
            <person name="Lutzoni F."/>
            <person name="Magnuson J."/>
            <person name="Mondo S."/>
            <person name="Nolan M."/>
            <person name="Ohm R."/>
            <person name="Pangilinan J."/>
            <person name="Park H.-J."/>
            <person name="Ramirez L."/>
            <person name="Alfaro M."/>
            <person name="Sun H."/>
            <person name="Tritt A."/>
            <person name="Yoshinaga Y."/>
            <person name="Zwiers L.-H."/>
            <person name="Turgeon B.G."/>
            <person name="Goodwin S.B."/>
            <person name="Spatafora J.W."/>
            <person name="Crous P.W."/>
            <person name="Grigoriev I.V."/>
        </authorList>
    </citation>
    <scope>NUCLEOTIDE SEQUENCE</scope>
    <source>
        <strain evidence="1 3">CBS 781.70</strain>
    </source>
</reference>
<gene>
    <name evidence="1 3" type="ORF">P152DRAFT_456520</name>
</gene>
<evidence type="ECO:0000313" key="1">
    <source>
        <dbReference type="EMBL" id="KAF1814280.1"/>
    </source>
</evidence>
<dbReference type="AlphaFoldDB" id="A0A6G1G8R1"/>
<dbReference type="EMBL" id="ML975153">
    <property type="protein sequence ID" value="KAF1814280.1"/>
    <property type="molecule type" value="Genomic_DNA"/>
</dbReference>